<dbReference type="NCBIfam" id="NF033564">
    <property type="entry name" value="transpos_ISAs1"/>
    <property type="match status" value="1"/>
</dbReference>
<sequence length="195" mass="21141">MTAFAPLLGLLEEVPDHRRAEGKVYQLAYVLLFSILAIVSGGNSYRSIVTFIEMHRPRLNEVFGLTWRRAPAHTAIRYILQGLDSDAVETAFRGHAKLLQAAHAKPDGGSLAIDGKTLRGSFDAFRDRAAAHLLGMFATDTALVLAHSEVDEKSNEIPAAQALLVELGLAGHLVTLDALHCQRKPSSSPQRPAPT</sequence>
<dbReference type="PANTHER" id="PTHR30298">
    <property type="entry name" value="H REPEAT-ASSOCIATED PREDICTED TRANSPOSASE"/>
    <property type="match status" value="1"/>
</dbReference>
<dbReference type="Proteomes" id="UP001243009">
    <property type="component" value="Unassembled WGS sequence"/>
</dbReference>
<keyword evidence="1" id="KW-0812">Transmembrane</keyword>
<evidence type="ECO:0000256" key="1">
    <source>
        <dbReference type="SAM" id="Phobius"/>
    </source>
</evidence>
<dbReference type="InterPro" id="IPR051698">
    <property type="entry name" value="Transposase_11-like"/>
</dbReference>
<keyword evidence="1" id="KW-0472">Membrane</keyword>
<evidence type="ECO:0000259" key="2">
    <source>
        <dbReference type="Pfam" id="PF13808"/>
    </source>
</evidence>
<feature type="transmembrane region" description="Helical" evidence="1">
    <location>
        <begin position="24"/>
        <end position="45"/>
    </location>
</feature>
<accession>A0ABT9EBA2</accession>
<evidence type="ECO:0000313" key="4">
    <source>
        <dbReference type="Proteomes" id="UP001243009"/>
    </source>
</evidence>
<comment type="caution">
    <text evidence="3">The sequence shown here is derived from an EMBL/GenBank/DDBJ whole genome shotgun (WGS) entry which is preliminary data.</text>
</comment>
<name>A0ABT9EBA2_9PROT</name>
<feature type="domain" description="H repeat-associated protein N-terminal" evidence="2">
    <location>
        <begin position="11"/>
        <end position="95"/>
    </location>
</feature>
<dbReference type="InterPro" id="IPR032806">
    <property type="entry name" value="YbfD_N"/>
</dbReference>
<keyword evidence="4" id="KW-1185">Reference proteome</keyword>
<reference evidence="3 4" key="1">
    <citation type="submission" date="2023-08" db="EMBL/GenBank/DDBJ databases">
        <title>The draft genome sequence of Paracraurococcus sp. LOR1-02.</title>
        <authorList>
            <person name="Kingkaew E."/>
            <person name="Tanasupawat S."/>
        </authorList>
    </citation>
    <scope>NUCLEOTIDE SEQUENCE [LARGE SCALE GENOMIC DNA]</scope>
    <source>
        <strain evidence="3 4">LOR1-02</strain>
    </source>
</reference>
<gene>
    <name evidence="3" type="ORF">Q7A36_34485</name>
</gene>
<dbReference type="Pfam" id="PF13808">
    <property type="entry name" value="DDE_Tnp_1_assoc"/>
    <property type="match status" value="1"/>
</dbReference>
<keyword evidence="1" id="KW-1133">Transmembrane helix</keyword>
<dbReference type="RefSeq" id="WP_305108338.1">
    <property type="nucleotide sequence ID" value="NZ_JAUTWS010000093.1"/>
</dbReference>
<dbReference type="EMBL" id="JAUTWS010000093">
    <property type="protein sequence ID" value="MDO9713484.1"/>
    <property type="molecule type" value="Genomic_DNA"/>
</dbReference>
<organism evidence="3 4">
    <name type="scientific">Paracraurococcus lichenis</name>
    <dbReference type="NCBI Taxonomy" id="3064888"/>
    <lineage>
        <taxon>Bacteria</taxon>
        <taxon>Pseudomonadati</taxon>
        <taxon>Pseudomonadota</taxon>
        <taxon>Alphaproteobacteria</taxon>
        <taxon>Acetobacterales</taxon>
        <taxon>Roseomonadaceae</taxon>
        <taxon>Paracraurococcus</taxon>
    </lineage>
</organism>
<protein>
    <submittedName>
        <fullName evidence="3">ISAs1 family transposase</fullName>
    </submittedName>
</protein>
<proteinExistence type="predicted"/>
<dbReference type="PANTHER" id="PTHR30298:SF0">
    <property type="entry name" value="PROTEIN YBFL-RELATED"/>
    <property type="match status" value="1"/>
</dbReference>
<dbReference type="InterPro" id="IPR047647">
    <property type="entry name" value="ISAs1_transpos"/>
</dbReference>
<evidence type="ECO:0000313" key="3">
    <source>
        <dbReference type="EMBL" id="MDO9713484.1"/>
    </source>
</evidence>